<gene>
    <name evidence="5" type="ORF">GMOD_00008204</name>
</gene>
<sequence length="780" mass="87744">MPSAITLTAILSAASTVSAHGWIDEWTISGQSHTGYNPTTAPWVPEQNTIAWPAWNTDSGPVFSSQLQSPDVICSTNATNAKIYGAPINAGSTIGLHWTNWAESHHGPIITYLAACNGDCTTVNKHQLQWFKIAERGQISLGAGEGKAGIWAADELRAANGAWSVTIPSSLKAGNYVLRNEIIALHSAHIVGGAQLYPQCANIRIMGRGTAVPAGVVGTALYAADEPGILHNIWNDETGPSYQIPGPKLCRPNPWGLVSVTGAEPNNYDSLSTHNPILGLGEDTGTQNTKELAERWLQECKRDHEACWERQQTAPPLPRRVLRIVKNGSNTVRLCEEVKDNAPYMCLSYRWGNPADNLRTMRSNIENHMLNIPMDSLPLLFRQFIDLARFFEIDYIWIDSLCIIQDDQEDWKAEATKMASVYSNSWLTIAATAAGGPGENLFRKRETTTIESCDGSFKVQATRHFPDDPDDDTEDVFPLLKRAWVYQERLLSPRVLHFGPDEIIWDCFKTRRCECGMDQHAKFEIPKRDFSRVLSNLEPDDAFEARVLWRRIVAQYSRLHLTDVRDRLYAINGIAKAMQDARNLVSKDTYLTGLWKESFAADLLWYRHVKGLKCGSFVARQTARVPSWSWASIDGPVSHIETEWQNVEFLYLLEKVDIAISENDMSKSTLEQEVMETHYSIKLTCPSLKIIMDAIDDQFADIVHDLDLRLDHDEVMPEDELHLGLIARFGYEISLGYVALVLQARHESFVRVGYMEMYCEDRDGPLLEERFKKVGTFIVE</sequence>
<keyword evidence="1" id="KW-1015">Disulfide bond</keyword>
<dbReference type="EC" id="1.14.99.56" evidence="1"/>
<feature type="chain" id="PRO_5017951222" description="AA9 family lytic polysaccharide monooxygenase" evidence="2">
    <location>
        <begin position="20"/>
        <end position="780"/>
    </location>
</feature>
<dbReference type="InterPro" id="IPR005103">
    <property type="entry name" value="AA9_LPMO"/>
</dbReference>
<evidence type="ECO:0000313" key="6">
    <source>
        <dbReference type="Proteomes" id="UP000265663"/>
    </source>
</evidence>
<dbReference type="GO" id="GO:0008810">
    <property type="term" value="F:cellulase activity"/>
    <property type="evidence" value="ECO:0007669"/>
    <property type="project" value="UniProtKB-UniRule"/>
</dbReference>
<evidence type="ECO:0000256" key="2">
    <source>
        <dbReference type="SAM" id="SignalP"/>
    </source>
</evidence>
<dbReference type="OrthoDB" id="4849160at2759"/>
<accession>A0A3M7M1W8</accession>
<reference evidence="5 6" key="1">
    <citation type="journal article" date="2014" name="PLoS ONE">
        <title>De novo Genome Assembly of the Fungal Plant Pathogen Pyrenophora semeniperda.</title>
        <authorList>
            <person name="Soliai M.M."/>
            <person name="Meyer S.E."/>
            <person name="Udall J.A."/>
            <person name="Elzinga D.E."/>
            <person name="Hermansen R.A."/>
            <person name="Bodily P.M."/>
            <person name="Hart A.A."/>
            <person name="Coleman C.E."/>
        </authorList>
    </citation>
    <scope>NUCLEOTIDE SEQUENCE [LARGE SCALE GENOMIC DNA]</scope>
    <source>
        <strain evidence="5 6">CCB06</strain>
        <tissue evidence="5">Mycelium</tissue>
    </source>
</reference>
<evidence type="ECO:0000259" key="3">
    <source>
        <dbReference type="Pfam" id="PF03443"/>
    </source>
</evidence>
<comment type="catalytic activity">
    <reaction evidence="1">
        <text>[(1-&gt;4)-beta-D-glucosyl]n+m + reduced acceptor + O2 = 4-dehydro-beta-D-glucosyl-[(1-&gt;4)-beta-D-glucosyl]n-1 + [(1-&gt;4)-beta-D-glucosyl]m + acceptor + H2O.</text>
        <dbReference type="EC" id="1.14.99.56"/>
    </reaction>
</comment>
<dbReference type="GO" id="GO:0005576">
    <property type="term" value="C:extracellular region"/>
    <property type="evidence" value="ECO:0007669"/>
    <property type="project" value="UniProtKB-SubCell"/>
</dbReference>
<dbReference type="PANTHER" id="PTHR33112:SF13">
    <property type="entry name" value="HETEROKARYON INCOMPATIBILITY DOMAIN-CONTAINING PROTEIN"/>
    <property type="match status" value="1"/>
</dbReference>
<evidence type="ECO:0000313" key="5">
    <source>
        <dbReference type="EMBL" id="RMZ68497.1"/>
    </source>
</evidence>
<dbReference type="Pfam" id="PF03443">
    <property type="entry name" value="AA9"/>
    <property type="match status" value="1"/>
</dbReference>
<keyword evidence="6" id="KW-1185">Reference proteome</keyword>
<dbReference type="CDD" id="cd21175">
    <property type="entry name" value="LPMO_AA9"/>
    <property type="match status" value="1"/>
</dbReference>
<dbReference type="InterPro" id="IPR010730">
    <property type="entry name" value="HET"/>
</dbReference>
<evidence type="ECO:0000256" key="1">
    <source>
        <dbReference type="RuleBase" id="RU368122"/>
    </source>
</evidence>
<keyword evidence="1" id="KW-0624">Polysaccharide degradation</keyword>
<dbReference type="EMBL" id="KE747816">
    <property type="protein sequence ID" value="RMZ68497.1"/>
    <property type="molecule type" value="Genomic_DNA"/>
</dbReference>
<dbReference type="Pfam" id="PF06985">
    <property type="entry name" value="HET"/>
    <property type="match status" value="1"/>
</dbReference>
<dbReference type="AlphaFoldDB" id="A0A3M7M1W8"/>
<keyword evidence="1" id="KW-0119">Carbohydrate metabolism</keyword>
<feature type="signal peptide" evidence="2">
    <location>
        <begin position="1"/>
        <end position="19"/>
    </location>
</feature>
<keyword evidence="1" id="KW-0136">Cellulose degradation</keyword>
<organism evidence="5 6">
    <name type="scientific">Pyrenophora seminiperda CCB06</name>
    <dbReference type="NCBI Taxonomy" id="1302712"/>
    <lineage>
        <taxon>Eukaryota</taxon>
        <taxon>Fungi</taxon>
        <taxon>Dikarya</taxon>
        <taxon>Ascomycota</taxon>
        <taxon>Pezizomycotina</taxon>
        <taxon>Dothideomycetes</taxon>
        <taxon>Pleosporomycetidae</taxon>
        <taxon>Pleosporales</taxon>
        <taxon>Pleosporineae</taxon>
        <taxon>Pleosporaceae</taxon>
        <taxon>Pyrenophora</taxon>
    </lineage>
</organism>
<name>A0A3M7M1W8_9PLEO</name>
<feature type="domain" description="Heterokaryon incompatibility" evidence="4">
    <location>
        <begin position="344"/>
        <end position="488"/>
    </location>
</feature>
<dbReference type="Proteomes" id="UP000265663">
    <property type="component" value="Unassembled WGS sequence"/>
</dbReference>
<comment type="subcellular location">
    <subcellularLocation>
        <location evidence="1">Secreted</location>
    </subcellularLocation>
</comment>
<comment type="domain">
    <text evidence="1">Has a modular structure: an endo-beta-1,4-glucanase catalytic module at the N-terminus, a linker rich in serines and threonines, and a C-terminal carbohydrate-binding module (CBM).</text>
</comment>
<dbReference type="PANTHER" id="PTHR33112">
    <property type="entry name" value="DOMAIN PROTEIN, PUTATIVE-RELATED"/>
    <property type="match status" value="1"/>
</dbReference>
<comment type="function">
    <text evidence="1">Lytic polysaccharide monooxygenase (LMPO) that depolymerizes crystalline and amorphous polysaccharides via the oxidation of scissile alpha- or beta-(1-4)-glycosidic bonds, yielding C1 and/or C4 oxidation products. Catalysis by LPMOs requires the reduction of the active-site copper from Cu(II) to Cu(I) by a reducing agent and H(2)O(2) or O(2) as a cosubstrate.</text>
</comment>
<dbReference type="GO" id="GO:0030248">
    <property type="term" value="F:cellulose binding"/>
    <property type="evidence" value="ECO:0007669"/>
    <property type="project" value="UniProtKB-UniRule"/>
</dbReference>
<feature type="domain" description="Auxiliary Activity family 9 catalytic" evidence="3">
    <location>
        <begin position="20"/>
        <end position="242"/>
    </location>
</feature>
<protein>
    <recommendedName>
        <fullName evidence="1">AA9 family lytic polysaccharide monooxygenase</fullName>
        <ecNumber evidence="1">1.14.99.56</ecNumber>
    </recommendedName>
    <alternativeName>
        <fullName evidence="1">Endo-beta-1,4-glucanase</fullName>
    </alternativeName>
    <alternativeName>
        <fullName evidence="1">Glycosyl hydrolase 61 family protein</fullName>
    </alternativeName>
</protein>
<dbReference type="Gene3D" id="2.70.50.70">
    <property type="match status" value="1"/>
</dbReference>
<keyword evidence="2" id="KW-0732">Signal</keyword>
<keyword evidence="1" id="KW-0964">Secreted</keyword>
<keyword evidence="5" id="KW-0378">Hydrolase</keyword>
<evidence type="ECO:0000259" key="4">
    <source>
        <dbReference type="Pfam" id="PF06985"/>
    </source>
</evidence>
<proteinExistence type="predicted"/>
<dbReference type="GO" id="GO:0030245">
    <property type="term" value="P:cellulose catabolic process"/>
    <property type="evidence" value="ECO:0007669"/>
    <property type="project" value="UniProtKB-UniRule"/>
</dbReference>